<comment type="caution">
    <text evidence="1">The sequence shown here is derived from an EMBL/GenBank/DDBJ whole genome shotgun (WGS) entry which is preliminary data.</text>
</comment>
<dbReference type="Pfam" id="PF12668">
    <property type="entry name" value="DUF3791"/>
    <property type="match status" value="1"/>
</dbReference>
<protein>
    <submittedName>
        <fullName evidence="1">DUF3791 domain-containing protein</fullName>
    </submittedName>
</protein>
<proteinExistence type="predicted"/>
<gene>
    <name evidence="1" type="ORF">EMB92_08505</name>
</gene>
<dbReference type="Proteomes" id="UP000326060">
    <property type="component" value="Unassembled WGS sequence"/>
</dbReference>
<accession>A0A5M9ZBJ8</accession>
<dbReference type="EMBL" id="RZJP01000003">
    <property type="protein sequence ID" value="KAA8815976.1"/>
    <property type="molecule type" value="Genomic_DNA"/>
</dbReference>
<reference evidence="1 2" key="1">
    <citation type="journal article" date="2019" name="Syst. Appl. Microbiol.">
        <title>Characterization of Bifidobacterium species in feaces of the Egyptian fruit bat: Description of B. vespertilionis sp. nov. and B. rousetti sp. nov.</title>
        <authorList>
            <person name="Modesto M."/>
            <person name="Satti M."/>
            <person name="Watanabe K."/>
            <person name="Puglisi E."/>
            <person name="Morelli L."/>
            <person name="Huang C.-H."/>
            <person name="Liou J.-S."/>
            <person name="Miyashita M."/>
            <person name="Tamura T."/>
            <person name="Saito S."/>
            <person name="Mori K."/>
            <person name="Huang L."/>
            <person name="Sciavilla P."/>
            <person name="Sandri C."/>
            <person name="Spiezio C."/>
            <person name="Vitali F."/>
            <person name="Cavalieri D."/>
            <person name="Perpetuini G."/>
            <person name="Tofalo R."/>
            <person name="Bonetti A."/>
            <person name="Arita M."/>
            <person name="Mattarelli P."/>
        </authorList>
    </citation>
    <scope>NUCLEOTIDE SEQUENCE [LARGE SCALE GENOMIC DNA]</scope>
    <source>
        <strain evidence="1 2">RST27</strain>
    </source>
</reference>
<evidence type="ECO:0000313" key="1">
    <source>
        <dbReference type="EMBL" id="KAA8815976.1"/>
    </source>
</evidence>
<evidence type="ECO:0000313" key="2">
    <source>
        <dbReference type="Proteomes" id="UP000326060"/>
    </source>
</evidence>
<organism evidence="1 2">
    <name type="scientific">Bifidobacterium callitrichos</name>
    <dbReference type="NCBI Taxonomy" id="762209"/>
    <lineage>
        <taxon>Bacteria</taxon>
        <taxon>Bacillati</taxon>
        <taxon>Actinomycetota</taxon>
        <taxon>Actinomycetes</taxon>
        <taxon>Bifidobacteriales</taxon>
        <taxon>Bifidobacteriaceae</taxon>
        <taxon>Bifidobacterium</taxon>
    </lineage>
</organism>
<sequence length="74" mass="8682">MTTLERQQVDFSVFLIHQLARKWRKSSPEVYAILDRTDALNRYIFPAYDVLHTLGSDYLTDDLTEYVRSKGVDV</sequence>
<dbReference type="RefSeq" id="WP_150394513.1">
    <property type="nucleotide sequence ID" value="NZ_RZJP01000003.1"/>
</dbReference>
<dbReference type="InterPro" id="IPR024269">
    <property type="entry name" value="DUF3791"/>
</dbReference>
<dbReference type="AlphaFoldDB" id="A0A5M9ZBJ8"/>
<name>A0A5M9ZBJ8_9BIFI</name>